<feature type="compositionally biased region" description="Basic and acidic residues" evidence="1">
    <location>
        <begin position="573"/>
        <end position="589"/>
    </location>
</feature>
<proteinExistence type="predicted"/>
<evidence type="ECO:0000256" key="1">
    <source>
        <dbReference type="SAM" id="MobiDB-lite"/>
    </source>
</evidence>
<dbReference type="RefSeq" id="WP_272090220.1">
    <property type="nucleotide sequence ID" value="NZ_JAQNDL010000003.1"/>
</dbReference>
<protein>
    <submittedName>
        <fullName evidence="2">Uncharacterized protein</fullName>
    </submittedName>
</protein>
<accession>A0ABT5E8H5</accession>
<comment type="caution">
    <text evidence="2">The sequence shown here is derived from an EMBL/GenBank/DDBJ whole genome shotgun (WGS) entry which is preliminary data.</text>
</comment>
<organism evidence="2 3">
    <name type="scientific">Nannocystis bainbridge</name>
    <dbReference type="NCBI Taxonomy" id="2995303"/>
    <lineage>
        <taxon>Bacteria</taxon>
        <taxon>Pseudomonadati</taxon>
        <taxon>Myxococcota</taxon>
        <taxon>Polyangia</taxon>
        <taxon>Nannocystales</taxon>
        <taxon>Nannocystaceae</taxon>
        <taxon>Nannocystis</taxon>
    </lineage>
</organism>
<evidence type="ECO:0000313" key="2">
    <source>
        <dbReference type="EMBL" id="MDC0721715.1"/>
    </source>
</evidence>
<reference evidence="2 3" key="1">
    <citation type="submission" date="2022-11" db="EMBL/GenBank/DDBJ databases">
        <title>Minimal conservation of predation-associated metabolite biosynthetic gene clusters underscores biosynthetic potential of Myxococcota including descriptions for ten novel species: Archangium lansinium sp. nov., Myxococcus landrumus sp. nov., Nannocystis bai.</title>
        <authorList>
            <person name="Ahearne A."/>
            <person name="Stevens C."/>
            <person name="Dowd S."/>
        </authorList>
    </citation>
    <scope>NUCLEOTIDE SEQUENCE [LARGE SCALE GENOMIC DNA]</scope>
    <source>
        <strain evidence="2 3">BB15-2</strain>
    </source>
</reference>
<evidence type="ECO:0000313" key="3">
    <source>
        <dbReference type="Proteomes" id="UP001221686"/>
    </source>
</evidence>
<name>A0ABT5E8H5_9BACT</name>
<feature type="compositionally biased region" description="Low complexity" evidence="1">
    <location>
        <begin position="428"/>
        <end position="444"/>
    </location>
</feature>
<feature type="compositionally biased region" description="Low complexity" evidence="1">
    <location>
        <begin position="378"/>
        <end position="388"/>
    </location>
</feature>
<dbReference type="Proteomes" id="UP001221686">
    <property type="component" value="Unassembled WGS sequence"/>
</dbReference>
<feature type="compositionally biased region" description="Basic and acidic residues" evidence="1">
    <location>
        <begin position="551"/>
        <end position="562"/>
    </location>
</feature>
<feature type="compositionally biased region" description="Basic and acidic residues" evidence="1">
    <location>
        <begin position="410"/>
        <end position="427"/>
    </location>
</feature>
<feature type="region of interest" description="Disordered" evidence="1">
    <location>
        <begin position="548"/>
        <end position="589"/>
    </location>
</feature>
<dbReference type="EMBL" id="JAQNDL010000003">
    <property type="protein sequence ID" value="MDC0721715.1"/>
    <property type="molecule type" value="Genomic_DNA"/>
</dbReference>
<sequence>MAGERLAITVDESTTAVGMNHSEEQVQCFRFAWPAGGQVHFCGAPGDEARWHAAYVGDGGQAVTPLAVGALADVKATWARVRDAVDPRQLSRPVVRFGDVRRHFKPTYGRFLVGVAQEGSSTILLAVLGQQLAVVLVEGKRRVVLDIKAPLDLREVFVDRMRGLRRGAAPRGAKPPRELDQARVSSATRARYIGIVHGLPIDVVDGPSIPDVVWRCFKGLEHRAKALRSVPVGRRLEQDGQAAQELCRPRRLKGKKYLRRLLRALFQCSLRGSDDLVGLTGVLRDEIQRHDPSFVITLEALADTLNLLRATGTCLVTRADGERLWHIHLVGLNDPSSVLHRRLLEETPIPFRFPASATGEVLAEDDETTPTADLTAPSSSSWGETKGSSPHEEPKVGIDDAGRTSQQAAHAREPAAHDADELAREEVGAAAATSATTSTAEAGVPAGAVGSSTESADAARDEPMTDSMETSGAVAAGDAACPSEDDAASAARLASSPLAPLLTVAVMLGAWESRSARDHVEVIAVREWLVAVLRDVVHLQARGVVQPMREGPVERPPERGDGAEEAGSAGSVRDGRDRILVDAPRDRPA</sequence>
<gene>
    <name evidence="2" type="ORF">POL25_32705</name>
</gene>
<keyword evidence="3" id="KW-1185">Reference proteome</keyword>
<feature type="region of interest" description="Disordered" evidence="1">
    <location>
        <begin position="365"/>
        <end position="481"/>
    </location>
</feature>
<feature type="compositionally biased region" description="Basic and acidic residues" evidence="1">
    <location>
        <begin position="389"/>
        <end position="402"/>
    </location>
</feature>